<keyword evidence="2" id="KW-0812">Transmembrane</keyword>
<feature type="transmembrane region" description="Helical" evidence="2">
    <location>
        <begin position="168"/>
        <end position="188"/>
    </location>
</feature>
<dbReference type="PANTHER" id="PTHR37423">
    <property type="entry name" value="SOLUBLE LYTIC MUREIN TRANSGLYCOSYLASE-RELATED"/>
    <property type="match status" value="1"/>
</dbReference>
<evidence type="ECO:0000313" key="4">
    <source>
        <dbReference type="EMBL" id="GHO92576.1"/>
    </source>
</evidence>
<evidence type="ECO:0000256" key="2">
    <source>
        <dbReference type="SAM" id="Phobius"/>
    </source>
</evidence>
<dbReference type="PANTHER" id="PTHR37423:SF2">
    <property type="entry name" value="MEMBRANE-BOUND LYTIC MUREIN TRANSGLYCOSYLASE C"/>
    <property type="match status" value="1"/>
</dbReference>
<dbReference type="AlphaFoldDB" id="A0A8J3IE05"/>
<comment type="caution">
    <text evidence="4">The sequence shown here is derived from an EMBL/GenBank/DDBJ whole genome shotgun (WGS) entry which is preliminary data.</text>
</comment>
<dbReference type="SUPFAM" id="SSF53955">
    <property type="entry name" value="Lysozyme-like"/>
    <property type="match status" value="1"/>
</dbReference>
<feature type="region of interest" description="Disordered" evidence="1">
    <location>
        <begin position="55"/>
        <end position="94"/>
    </location>
</feature>
<feature type="compositionally biased region" description="Polar residues" evidence="1">
    <location>
        <begin position="64"/>
        <end position="78"/>
    </location>
</feature>
<proteinExistence type="predicted"/>
<dbReference type="Proteomes" id="UP000597444">
    <property type="component" value="Unassembled WGS sequence"/>
</dbReference>
<evidence type="ECO:0000313" key="5">
    <source>
        <dbReference type="Proteomes" id="UP000597444"/>
    </source>
</evidence>
<feature type="region of interest" description="Disordered" evidence="1">
    <location>
        <begin position="215"/>
        <end position="235"/>
    </location>
</feature>
<keyword evidence="5" id="KW-1185">Reference proteome</keyword>
<dbReference type="Gene3D" id="1.10.530.10">
    <property type="match status" value="1"/>
</dbReference>
<dbReference type="Pfam" id="PF01464">
    <property type="entry name" value="SLT"/>
    <property type="match status" value="1"/>
</dbReference>
<keyword evidence="2" id="KW-0472">Membrane</keyword>
<reference evidence="4" key="1">
    <citation type="submission" date="2020-10" db="EMBL/GenBank/DDBJ databases">
        <title>Taxonomic study of unclassified bacteria belonging to the class Ktedonobacteria.</title>
        <authorList>
            <person name="Yabe S."/>
            <person name="Wang C.M."/>
            <person name="Zheng Y."/>
            <person name="Sakai Y."/>
            <person name="Cavaletti L."/>
            <person name="Monciardini P."/>
            <person name="Donadio S."/>
        </authorList>
    </citation>
    <scope>NUCLEOTIDE SEQUENCE</scope>
    <source>
        <strain evidence="4">ID150040</strain>
    </source>
</reference>
<dbReference type="InterPro" id="IPR008258">
    <property type="entry name" value="Transglycosylase_SLT_dom_1"/>
</dbReference>
<evidence type="ECO:0000259" key="3">
    <source>
        <dbReference type="Pfam" id="PF01464"/>
    </source>
</evidence>
<dbReference type="RefSeq" id="WP_220203400.1">
    <property type="nucleotide sequence ID" value="NZ_BNJK01000001.1"/>
</dbReference>
<keyword evidence="2" id="KW-1133">Transmembrane helix</keyword>
<dbReference type="InterPro" id="IPR023346">
    <property type="entry name" value="Lysozyme-like_dom_sf"/>
</dbReference>
<sequence>MSEYHSRLPVQPMDDEWEEGFAFQIDSATPPVAQTPVARFSRQEAGNMTDQLRSSAVKKPFRSSRLQSAVQANNSTNDPDTDPLRQATGRQASAQSAVVKVKQMSPVAGQLYGTSPPGTLVGALNATIKAELPKRETVVIPGSRKRRRRGAEEEENELRLRKRVRHGAVILSIMAIMMVAFFSLLPLGSGNSGNPIFNGVTNWVRTQQQTWQIMARKSDQEGQTTTNNGAPPVPPAALPKSQYVAIARQAAVSNGIPPDYFVQQINAESGFNPNAVSPSGAVGIAQMIPSTAAGVGANPYEPVSALNGAARLMAGYYKQYGDYAKALAAYNAGSGTLEYALKAGGANWMSFLPAETRNYIFKIMGI</sequence>
<protein>
    <recommendedName>
        <fullName evidence="3">Transglycosylase SLT domain-containing protein</fullName>
    </recommendedName>
</protein>
<evidence type="ECO:0000256" key="1">
    <source>
        <dbReference type="SAM" id="MobiDB-lite"/>
    </source>
</evidence>
<dbReference type="CDD" id="cd00254">
    <property type="entry name" value="LT-like"/>
    <property type="match status" value="1"/>
</dbReference>
<feature type="domain" description="Transglycosylase SLT" evidence="3">
    <location>
        <begin position="247"/>
        <end position="342"/>
    </location>
</feature>
<dbReference type="EMBL" id="BNJK01000001">
    <property type="protein sequence ID" value="GHO92576.1"/>
    <property type="molecule type" value="Genomic_DNA"/>
</dbReference>
<name>A0A8J3IE05_9CHLR</name>
<gene>
    <name evidence="4" type="ORF">KSF_026240</name>
</gene>
<organism evidence="4 5">
    <name type="scientific">Reticulibacter mediterranei</name>
    <dbReference type="NCBI Taxonomy" id="2778369"/>
    <lineage>
        <taxon>Bacteria</taxon>
        <taxon>Bacillati</taxon>
        <taxon>Chloroflexota</taxon>
        <taxon>Ktedonobacteria</taxon>
        <taxon>Ktedonobacterales</taxon>
        <taxon>Reticulibacteraceae</taxon>
        <taxon>Reticulibacter</taxon>
    </lineage>
</organism>
<accession>A0A8J3IE05</accession>